<dbReference type="AlphaFoldDB" id="A0A3Q3LAE9"/>
<dbReference type="Gene3D" id="3.10.100.10">
    <property type="entry name" value="Mannose-Binding Protein A, subunit A"/>
    <property type="match status" value="1"/>
</dbReference>
<keyword evidence="3" id="KW-0175">Coiled coil</keyword>
<dbReference type="PROSITE" id="PS00615">
    <property type="entry name" value="C_TYPE_LECTIN_1"/>
    <property type="match status" value="1"/>
</dbReference>
<keyword evidence="2" id="KW-1015">Disulfide bond</keyword>
<reference evidence="6" key="2">
    <citation type="submission" date="2025-09" db="UniProtKB">
        <authorList>
            <consortium name="Ensembl"/>
        </authorList>
    </citation>
    <scope>IDENTIFICATION</scope>
</reference>
<dbReference type="Pfam" id="PF00059">
    <property type="entry name" value="Lectin_C"/>
    <property type="match status" value="1"/>
</dbReference>
<feature type="coiled-coil region" evidence="3">
    <location>
        <begin position="73"/>
        <end position="114"/>
    </location>
</feature>
<dbReference type="Gene3D" id="1.20.5.1000">
    <property type="entry name" value="arf6 gtpase in complex with a specific effector, jip4"/>
    <property type="match status" value="1"/>
</dbReference>
<dbReference type="InterPro" id="IPR016186">
    <property type="entry name" value="C-type_lectin-like/link_sf"/>
</dbReference>
<name>A0A3Q3LAE9_9TELE</name>
<evidence type="ECO:0000313" key="7">
    <source>
        <dbReference type="Proteomes" id="UP000261640"/>
    </source>
</evidence>
<reference evidence="6" key="1">
    <citation type="submission" date="2025-08" db="UniProtKB">
        <authorList>
            <consortium name="Ensembl"/>
        </authorList>
    </citation>
    <scope>IDENTIFICATION</scope>
</reference>
<dbReference type="InterPro" id="IPR033989">
    <property type="entry name" value="CD209-like_CTLD"/>
</dbReference>
<evidence type="ECO:0000259" key="5">
    <source>
        <dbReference type="PROSITE" id="PS50041"/>
    </source>
</evidence>
<evidence type="ECO:0000256" key="2">
    <source>
        <dbReference type="ARBA" id="ARBA00023157"/>
    </source>
</evidence>
<evidence type="ECO:0000256" key="1">
    <source>
        <dbReference type="ARBA" id="ARBA00022734"/>
    </source>
</evidence>
<feature type="domain" description="C-type lectin" evidence="5">
    <location>
        <begin position="344"/>
        <end position="462"/>
    </location>
</feature>
<organism evidence="6 7">
    <name type="scientific">Mastacembelus armatus</name>
    <name type="common">zig-zag eel</name>
    <dbReference type="NCBI Taxonomy" id="205130"/>
    <lineage>
        <taxon>Eukaryota</taxon>
        <taxon>Metazoa</taxon>
        <taxon>Chordata</taxon>
        <taxon>Craniata</taxon>
        <taxon>Vertebrata</taxon>
        <taxon>Euteleostomi</taxon>
        <taxon>Actinopterygii</taxon>
        <taxon>Neopterygii</taxon>
        <taxon>Teleostei</taxon>
        <taxon>Neoteleostei</taxon>
        <taxon>Acanthomorphata</taxon>
        <taxon>Anabantaria</taxon>
        <taxon>Synbranchiformes</taxon>
        <taxon>Mastacembelidae</taxon>
        <taxon>Mastacembelus</taxon>
    </lineage>
</organism>
<evidence type="ECO:0000256" key="4">
    <source>
        <dbReference type="SAM" id="Phobius"/>
    </source>
</evidence>
<protein>
    <submittedName>
        <fullName evidence="6">CD209 antigen-like</fullName>
    </submittedName>
</protein>
<feature type="coiled-coil region" evidence="3">
    <location>
        <begin position="139"/>
        <end position="268"/>
    </location>
</feature>
<sequence length="463" mass="53570">MTVEYSNTTVTNMDIEDSKIDSKMLLLDSSQLRYSVYVLRNSPYRVATICLGALCVILVAAAIGSSVHYQKVEQDRENNLKTMSKEIENLQENLKTLQTEKKNLEVTNNHLKDEFDYKSKKLELLQTNNNLLKEETINLKHSQSELQATNTALKSENQQLKQSRDSLQANNNVLSTAKDSVQKQYDSMFKRKTKLQADYDSVTKERDNLQNRYNNVTRVRDHLQIKYNNLIKDLEHLQDRFNFSSGENDNLKNHHQNLTIDHKTLQAKYNLLANATDELRASCKSVLQEKIELEKSCTNVTAERDQLKVINGNLTAERDQLQEEVQRLNTTIEERKCPAGWKKFQCSCYFTSVSKKSWSQSREYCQRFGADLATIQSQAEMTFINSLYKSDKEVWIGLTDEGVEGQWKWVDGTPLTTAYWGKGQPNSYDGRNQDCVEFWHRGSSIGDWNDENCNVEQNWICEK</sequence>
<dbReference type="Proteomes" id="UP000261640">
    <property type="component" value="Unplaced"/>
</dbReference>
<keyword evidence="1" id="KW-0430">Lectin</keyword>
<dbReference type="SMART" id="SM00034">
    <property type="entry name" value="CLECT"/>
    <property type="match status" value="1"/>
</dbReference>
<feature type="transmembrane region" description="Helical" evidence="4">
    <location>
        <begin position="44"/>
        <end position="67"/>
    </location>
</feature>
<evidence type="ECO:0000313" key="6">
    <source>
        <dbReference type="Ensembl" id="ENSMAMP00000010287.1"/>
    </source>
</evidence>
<dbReference type="InterPro" id="IPR016187">
    <property type="entry name" value="CTDL_fold"/>
</dbReference>
<dbReference type="GO" id="GO:0030246">
    <property type="term" value="F:carbohydrate binding"/>
    <property type="evidence" value="ECO:0007669"/>
    <property type="project" value="UniProtKB-KW"/>
</dbReference>
<accession>A0A3Q3LAE9</accession>
<dbReference type="InParanoid" id="A0A3Q3LAE9"/>
<keyword evidence="4" id="KW-1133">Transmembrane helix</keyword>
<keyword evidence="7" id="KW-1185">Reference proteome</keyword>
<dbReference type="STRING" id="205130.ENSMAMP00000010287"/>
<dbReference type="Ensembl" id="ENSMAMT00000010551.2">
    <property type="protein sequence ID" value="ENSMAMP00000010287.1"/>
    <property type="gene ID" value="ENSMAMG00000006942.2"/>
</dbReference>
<feature type="coiled-coil region" evidence="3">
    <location>
        <begin position="304"/>
        <end position="331"/>
    </location>
</feature>
<dbReference type="GeneTree" id="ENSGT01020000230338"/>
<keyword evidence="4" id="KW-0812">Transmembrane</keyword>
<dbReference type="GeneID" id="113128816"/>
<dbReference type="InterPro" id="IPR050111">
    <property type="entry name" value="C-type_lectin/snaclec_domain"/>
</dbReference>
<dbReference type="InterPro" id="IPR001304">
    <property type="entry name" value="C-type_lectin-like"/>
</dbReference>
<dbReference type="RefSeq" id="XP_026160185.1">
    <property type="nucleotide sequence ID" value="XM_026304400.2"/>
</dbReference>
<dbReference type="PANTHER" id="PTHR22803">
    <property type="entry name" value="MANNOSE, PHOSPHOLIPASE, LECTIN RECEPTOR RELATED"/>
    <property type="match status" value="1"/>
</dbReference>
<evidence type="ECO:0000256" key="3">
    <source>
        <dbReference type="SAM" id="Coils"/>
    </source>
</evidence>
<keyword evidence="4" id="KW-0472">Membrane</keyword>
<dbReference type="CDD" id="cd03590">
    <property type="entry name" value="CLECT_DC-SIGN_like"/>
    <property type="match status" value="1"/>
</dbReference>
<dbReference type="PROSITE" id="PS50041">
    <property type="entry name" value="C_TYPE_LECTIN_2"/>
    <property type="match status" value="1"/>
</dbReference>
<dbReference type="OrthoDB" id="2142683at2759"/>
<dbReference type="InterPro" id="IPR018378">
    <property type="entry name" value="C-type_lectin_CS"/>
</dbReference>
<dbReference type="SUPFAM" id="SSF56436">
    <property type="entry name" value="C-type lectin-like"/>
    <property type="match status" value="1"/>
</dbReference>
<dbReference type="Gene3D" id="1.20.5.400">
    <property type="match status" value="2"/>
</dbReference>
<proteinExistence type="predicted"/>